<proteinExistence type="predicted"/>
<keyword evidence="2" id="KW-1185">Reference proteome</keyword>
<reference evidence="1 2" key="1">
    <citation type="journal article" date="2019" name="Nat. Commun.">
        <title>A new type of DNA phosphorothioation-based antiviral system in archaea.</title>
        <authorList>
            <person name="Xiong L."/>
            <person name="Liu S."/>
            <person name="Chen S."/>
            <person name="Xiao Y."/>
            <person name="Zhu B."/>
            <person name="Gao Y."/>
            <person name="Zhang Y."/>
            <person name="Chen B."/>
            <person name="Luo J."/>
            <person name="Deng Z."/>
            <person name="Chen X."/>
            <person name="Wang L."/>
            <person name="Chen S."/>
        </authorList>
    </citation>
    <scope>NUCLEOTIDE SEQUENCE [LARGE SCALE GENOMIC DNA]</scope>
    <source>
        <strain evidence="1 2">CBA1105</strain>
    </source>
</reference>
<evidence type="ECO:0000313" key="2">
    <source>
        <dbReference type="Proteomes" id="UP000296706"/>
    </source>
</evidence>
<gene>
    <name evidence="1" type="ORF">DV733_09165</name>
</gene>
<dbReference type="EMBL" id="CP031310">
    <property type="protein sequence ID" value="QCC51401.1"/>
    <property type="molecule type" value="Genomic_DNA"/>
</dbReference>
<evidence type="ECO:0000313" key="1">
    <source>
        <dbReference type="EMBL" id="QCC51401.1"/>
    </source>
</evidence>
<sequence>MIDEYGTVEVHEEIQMRISLNVEETLQGRDEVRGDVRTRERRSELLAELSAQGAFTLGSIPLPVGSLEEHGLDLPEAHVLKISLEATPPALRTIAEYYATEVKRVVETFGDEDS</sequence>
<protein>
    <submittedName>
        <fullName evidence="1">Uncharacterized protein</fullName>
    </submittedName>
</protein>
<dbReference type="Proteomes" id="UP000296706">
    <property type="component" value="Chromosome"/>
</dbReference>
<dbReference type="AlphaFoldDB" id="A0A4D6HCW9"/>
<dbReference type="GeneID" id="39848030"/>
<organism evidence="1 2">
    <name type="scientific">Halapricum salinum</name>
    <dbReference type="NCBI Taxonomy" id="1457250"/>
    <lineage>
        <taxon>Archaea</taxon>
        <taxon>Methanobacteriati</taxon>
        <taxon>Methanobacteriota</taxon>
        <taxon>Stenosarchaea group</taxon>
        <taxon>Halobacteria</taxon>
        <taxon>Halobacteriales</taxon>
        <taxon>Haloarculaceae</taxon>
        <taxon>Halapricum</taxon>
    </lineage>
</organism>
<accession>A0A4D6HCW9</accession>
<dbReference type="RefSeq" id="WP_049994989.1">
    <property type="nucleotide sequence ID" value="NZ_CP031310.1"/>
</dbReference>
<dbReference type="KEGG" id="hsn:DV733_09165"/>
<name>A0A4D6HCW9_9EURY</name>